<sequence length="969" mass="106006">MADLVDPLSALLPHSASPSFLECLHDEDVDGRLDTDEDLEFIEEGEQEDEEDAKPSVFNQSSDGKDKERERISPGQDSRQNGDGENKENERERNTANGKIGDLENSDRGARHGRDVQVLPEANNSKPATKRAPLTLVELPVDVLKEIVKEVNHTNDLTNLSLTCRCLHALSIPHIYSRFDIVWPDASTPGDRTGVDALTYGLATLTASGRRGNDYARWVKKFSLGNGPSDWVGEYNINKEGGKMLGTLVCLAITRMIALETFSWDMPTGVLRDVFKALHDLNGTLKNVHVRFHDNTETTPPTSQDPSRRVETPTFKGFEGLRSLSVLDIDEMQYLEEISYAVEKSVDKLRELRLGLAHHVTPGGRWIRDLDEAPHGEASPLVQSAVGGALGIVVSRIVDLEEGRRRRKINKLPENANTHAGQNIPPPPALPQPPSSTSALVTLVNGVPAPANSGLQGGAGSNLIPTDDAPPTPADGASTTDPSLDGFVEVESAAPGAATAGTAHATASVDGTAFNIVGPGAVQQTVPTLSSTPITIPQVPSPVPPTSQGPEPVFSNESPVTPTPTVGPSAPKPRPMKPVETEEEKPVVQLTLETLELERVPLSIRVLTRAIDWTTLSNLTILGCHDHDRFWRALRHRFSPHPNHGSSMASTNLSINKPGYLRRPSNPVGCALEYRIRLKKLHTDTVTGALLAFIRETLPPNSLEVLFLQEIPSYSSVVSMEFIYKSAIRRHKGSLKKLLIDSNVGLGGENASKWIFDKEVLAFISSGKMPNLRELGMAIEWKNWHYFLTRLPLMPQLRSLYIHYVRGGPHISDFESKEMAQQIVNTVILRPEVELCYVGVLNKCFELLEDGGPDDPETEPDIHSATAQHAPPGATGVPGSPAIGMTVVPIAINSEDEDSDAEEEDEEEDEEDEEDGDETDTDEVVGDKYLSDDEDWTGKSTDKGVRVRLREILFYDDKVAVFRARHGKL</sequence>
<dbReference type="AlphaFoldDB" id="A0A2T6ZCK2"/>
<feature type="region of interest" description="Disordered" evidence="1">
    <location>
        <begin position="451"/>
        <end position="484"/>
    </location>
</feature>
<dbReference type="PROSITE" id="PS50181">
    <property type="entry name" value="FBOX"/>
    <property type="match status" value="1"/>
</dbReference>
<feature type="region of interest" description="Disordered" evidence="1">
    <location>
        <begin position="1"/>
        <end position="20"/>
    </location>
</feature>
<dbReference type="Proteomes" id="UP000244722">
    <property type="component" value="Unassembled WGS sequence"/>
</dbReference>
<gene>
    <name evidence="3" type="ORF">B9Z19DRAFT_571503</name>
</gene>
<dbReference type="OrthoDB" id="3199516at2759"/>
<feature type="region of interest" description="Disordered" evidence="1">
    <location>
        <begin position="542"/>
        <end position="584"/>
    </location>
</feature>
<evidence type="ECO:0000259" key="2">
    <source>
        <dbReference type="PROSITE" id="PS50181"/>
    </source>
</evidence>
<feature type="region of interest" description="Disordered" evidence="1">
    <location>
        <begin position="409"/>
        <end position="438"/>
    </location>
</feature>
<feature type="compositionally biased region" description="Acidic residues" evidence="1">
    <location>
        <begin position="894"/>
        <end position="924"/>
    </location>
</feature>
<feature type="compositionally biased region" description="Basic and acidic residues" evidence="1">
    <location>
        <begin position="101"/>
        <end position="115"/>
    </location>
</feature>
<feature type="region of interest" description="Disordered" evidence="1">
    <location>
        <begin position="27"/>
        <end position="129"/>
    </location>
</feature>
<evidence type="ECO:0000313" key="4">
    <source>
        <dbReference type="Proteomes" id="UP000244722"/>
    </source>
</evidence>
<feature type="region of interest" description="Disordered" evidence="1">
    <location>
        <begin position="851"/>
        <end position="942"/>
    </location>
</feature>
<dbReference type="EMBL" id="NESQ01000409">
    <property type="protein sequence ID" value="PUU73144.1"/>
    <property type="molecule type" value="Genomic_DNA"/>
</dbReference>
<feature type="compositionally biased region" description="Acidic residues" evidence="1">
    <location>
        <begin position="35"/>
        <end position="52"/>
    </location>
</feature>
<feature type="domain" description="F-box" evidence="2">
    <location>
        <begin position="133"/>
        <end position="186"/>
    </location>
</feature>
<evidence type="ECO:0000313" key="3">
    <source>
        <dbReference type="EMBL" id="PUU73144.1"/>
    </source>
</evidence>
<organism evidence="3 4">
    <name type="scientific">Tuber borchii</name>
    <name type="common">White truffle</name>
    <dbReference type="NCBI Taxonomy" id="42251"/>
    <lineage>
        <taxon>Eukaryota</taxon>
        <taxon>Fungi</taxon>
        <taxon>Dikarya</taxon>
        <taxon>Ascomycota</taxon>
        <taxon>Pezizomycotina</taxon>
        <taxon>Pezizomycetes</taxon>
        <taxon>Pezizales</taxon>
        <taxon>Tuberaceae</taxon>
        <taxon>Tuber</taxon>
    </lineage>
</organism>
<name>A0A2T6ZCK2_TUBBO</name>
<feature type="compositionally biased region" description="Pro residues" evidence="1">
    <location>
        <begin position="424"/>
        <end position="434"/>
    </location>
</feature>
<reference evidence="3 4" key="1">
    <citation type="submission" date="2017-04" db="EMBL/GenBank/DDBJ databases">
        <title>Draft genome sequence of Tuber borchii Vittad., a whitish edible truffle.</title>
        <authorList>
            <consortium name="DOE Joint Genome Institute"/>
            <person name="Murat C."/>
            <person name="Kuo A."/>
            <person name="Barry K.W."/>
            <person name="Clum A."/>
            <person name="Dockter R.B."/>
            <person name="Fauchery L."/>
            <person name="Iotti M."/>
            <person name="Kohler A."/>
            <person name="Labutti K."/>
            <person name="Lindquist E.A."/>
            <person name="Lipzen A."/>
            <person name="Ohm R.A."/>
            <person name="Wang M."/>
            <person name="Grigoriev I.V."/>
            <person name="Zambonelli A."/>
            <person name="Martin F.M."/>
        </authorList>
    </citation>
    <scope>NUCLEOTIDE SEQUENCE [LARGE SCALE GENOMIC DNA]</scope>
    <source>
        <strain evidence="3 4">Tbo3840</strain>
    </source>
</reference>
<comment type="caution">
    <text evidence="3">The sequence shown here is derived from an EMBL/GenBank/DDBJ whole genome shotgun (WGS) entry which is preliminary data.</text>
</comment>
<feature type="compositionally biased region" description="Basic and acidic residues" evidence="1">
    <location>
        <begin position="80"/>
        <end position="94"/>
    </location>
</feature>
<dbReference type="InterPro" id="IPR001810">
    <property type="entry name" value="F-box_dom"/>
</dbReference>
<accession>A0A2T6ZCK2</accession>
<feature type="compositionally biased region" description="Basic and acidic residues" evidence="1">
    <location>
        <begin position="63"/>
        <end position="72"/>
    </location>
</feature>
<evidence type="ECO:0000256" key="1">
    <source>
        <dbReference type="SAM" id="MobiDB-lite"/>
    </source>
</evidence>
<keyword evidence="4" id="KW-1185">Reference proteome</keyword>
<feature type="compositionally biased region" description="Basic and acidic residues" evidence="1">
    <location>
        <begin position="925"/>
        <end position="942"/>
    </location>
</feature>
<protein>
    <recommendedName>
        <fullName evidence="2">F-box domain-containing protein</fullName>
    </recommendedName>
</protein>
<dbReference type="STRING" id="42251.A0A2T6ZCK2"/>
<feature type="compositionally biased region" description="Low complexity" evidence="1">
    <location>
        <begin position="7"/>
        <end position="20"/>
    </location>
</feature>
<proteinExistence type="predicted"/>